<dbReference type="RefSeq" id="WP_260003807.1">
    <property type="nucleotide sequence ID" value="NZ_CP081078.1"/>
</dbReference>
<feature type="transmembrane region" description="Helical" evidence="1">
    <location>
        <begin position="72"/>
        <end position="95"/>
    </location>
</feature>
<feature type="transmembrane region" description="Helical" evidence="1">
    <location>
        <begin position="45"/>
        <end position="66"/>
    </location>
</feature>
<dbReference type="Proteomes" id="UP001058184">
    <property type="component" value="Chromosome"/>
</dbReference>
<evidence type="ECO:0000313" key="2">
    <source>
        <dbReference type="EMBL" id="UWQ59973.1"/>
    </source>
</evidence>
<evidence type="ECO:0000256" key="1">
    <source>
        <dbReference type="SAM" id="Phobius"/>
    </source>
</evidence>
<proteinExistence type="predicted"/>
<gene>
    <name evidence="2" type="ORF">K3722_07535</name>
</gene>
<accession>A0ABY5X0M0</accession>
<name>A0ABY5X0M0_LEICA</name>
<reference evidence="2" key="1">
    <citation type="submission" date="2021-08" db="EMBL/GenBank/DDBJ databases">
        <authorList>
            <person name="Nwanade C."/>
            <person name="Wang M."/>
            <person name="Masoudi A."/>
            <person name="Yu Z."/>
            <person name="Liu J."/>
        </authorList>
    </citation>
    <scope>NUCLEOTIDE SEQUENCE</scope>
    <source>
        <strain evidence="2">S141</strain>
    </source>
</reference>
<evidence type="ECO:0000313" key="3">
    <source>
        <dbReference type="Proteomes" id="UP001058184"/>
    </source>
</evidence>
<keyword evidence="1" id="KW-0812">Transmembrane</keyword>
<protein>
    <recommendedName>
        <fullName evidence="4">Holin</fullName>
    </recommendedName>
</protein>
<feature type="transmembrane region" description="Helical" evidence="1">
    <location>
        <begin position="15"/>
        <end position="33"/>
    </location>
</feature>
<sequence>MNNFNLFSEVFNERGALLAIFGAMGGAVRSAALKTTWREGLRVTFIGTTTAFGVGVLAPILLRPWIGELPEGMAAALGTLCSCAFLVGLLAVTFIERFLAQSGETGQLGEAEK</sequence>
<keyword evidence="1" id="KW-0472">Membrane</keyword>
<evidence type="ECO:0008006" key="4">
    <source>
        <dbReference type="Google" id="ProtNLM"/>
    </source>
</evidence>
<keyword evidence="3" id="KW-1185">Reference proteome</keyword>
<keyword evidence="1" id="KW-1133">Transmembrane helix</keyword>
<organism evidence="2 3">
    <name type="scientific">Leisingera caerulea</name>
    <name type="common">Phaeobacter caeruleus</name>
    <dbReference type="NCBI Taxonomy" id="506591"/>
    <lineage>
        <taxon>Bacteria</taxon>
        <taxon>Pseudomonadati</taxon>
        <taxon>Pseudomonadota</taxon>
        <taxon>Alphaproteobacteria</taxon>
        <taxon>Rhodobacterales</taxon>
        <taxon>Roseobacteraceae</taxon>
        <taxon>Leisingera</taxon>
    </lineage>
</organism>
<dbReference type="EMBL" id="CP081078">
    <property type="protein sequence ID" value="UWQ59973.1"/>
    <property type="molecule type" value="Genomic_DNA"/>
</dbReference>